<sequence>MKNTALIIIDVQNGMFLEENPVFKWEKIILNLKQLIDNARINKIPIFYIQHNAPIGSILERGSEAWEIRPEVTPAPTDIIIQKTTPDSFHNTNLYAELKHQNIEHLVLTGIQSEVCVDTTCRKAFSLGFAITLVTDAHSTWNTSELSAQQIINHHNQVLRWFAETKETEDILFKNEVSIQ</sequence>
<keyword evidence="5" id="KW-1185">Reference proteome</keyword>
<gene>
    <name evidence="4" type="ORF">JFL43_16525</name>
</gene>
<proteinExistence type="inferred from homology"/>
<dbReference type="EMBL" id="JAEOAH010000031">
    <property type="protein sequence ID" value="MBK3496433.1"/>
    <property type="molecule type" value="Genomic_DNA"/>
</dbReference>
<dbReference type="PANTHER" id="PTHR43540:SF14">
    <property type="entry name" value="ISOCHORISMATASE"/>
    <property type="match status" value="1"/>
</dbReference>
<comment type="similarity">
    <text evidence="1">Belongs to the isochorismatase family.</text>
</comment>
<dbReference type="RefSeq" id="WP_200749901.1">
    <property type="nucleotide sequence ID" value="NZ_JAEOAH010000031.1"/>
</dbReference>
<name>A0ABS1HAH2_9BACL</name>
<evidence type="ECO:0000313" key="4">
    <source>
        <dbReference type="EMBL" id="MBK3496433.1"/>
    </source>
</evidence>
<dbReference type="PANTHER" id="PTHR43540">
    <property type="entry name" value="PEROXYUREIDOACRYLATE/UREIDOACRYLATE AMIDOHYDROLASE-RELATED"/>
    <property type="match status" value="1"/>
</dbReference>
<keyword evidence="2 4" id="KW-0378">Hydrolase</keyword>
<evidence type="ECO:0000256" key="1">
    <source>
        <dbReference type="ARBA" id="ARBA00006336"/>
    </source>
</evidence>
<accession>A0ABS1HAH2</accession>
<dbReference type="InterPro" id="IPR050272">
    <property type="entry name" value="Isochorismatase-like_hydrls"/>
</dbReference>
<reference evidence="4 5" key="1">
    <citation type="submission" date="2020-12" db="EMBL/GenBank/DDBJ databases">
        <title>YIM B01967 draft genome.</title>
        <authorList>
            <person name="Yan X."/>
        </authorList>
    </citation>
    <scope>NUCLEOTIDE SEQUENCE [LARGE SCALE GENOMIC DNA]</scope>
    <source>
        <strain evidence="4 5">YIM B01967</strain>
    </source>
</reference>
<evidence type="ECO:0000313" key="5">
    <source>
        <dbReference type="Proteomes" id="UP000618943"/>
    </source>
</evidence>
<dbReference type="InterPro" id="IPR000868">
    <property type="entry name" value="Isochorismatase-like_dom"/>
</dbReference>
<protein>
    <submittedName>
        <fullName evidence="4">Cysteine hydrolase</fullName>
    </submittedName>
</protein>
<dbReference type="CDD" id="cd01014">
    <property type="entry name" value="nicotinamidase_related"/>
    <property type="match status" value="1"/>
</dbReference>
<evidence type="ECO:0000256" key="2">
    <source>
        <dbReference type="ARBA" id="ARBA00022801"/>
    </source>
</evidence>
<feature type="domain" description="Isochorismatase-like" evidence="3">
    <location>
        <begin position="4"/>
        <end position="145"/>
    </location>
</feature>
<dbReference type="Pfam" id="PF00857">
    <property type="entry name" value="Isochorismatase"/>
    <property type="match status" value="1"/>
</dbReference>
<dbReference type="SUPFAM" id="SSF52499">
    <property type="entry name" value="Isochorismatase-like hydrolases"/>
    <property type="match status" value="1"/>
</dbReference>
<comment type="caution">
    <text evidence="4">The sequence shown here is derived from an EMBL/GenBank/DDBJ whole genome shotgun (WGS) entry which is preliminary data.</text>
</comment>
<dbReference type="Proteomes" id="UP000618943">
    <property type="component" value="Unassembled WGS sequence"/>
</dbReference>
<dbReference type="InterPro" id="IPR036380">
    <property type="entry name" value="Isochorismatase-like_sf"/>
</dbReference>
<dbReference type="GO" id="GO:0016787">
    <property type="term" value="F:hydrolase activity"/>
    <property type="evidence" value="ECO:0007669"/>
    <property type="project" value="UniProtKB-KW"/>
</dbReference>
<evidence type="ECO:0000259" key="3">
    <source>
        <dbReference type="Pfam" id="PF00857"/>
    </source>
</evidence>
<organism evidence="4 5">
    <name type="scientific">Viridibacillus soli</name>
    <dbReference type="NCBI Taxonomy" id="2798301"/>
    <lineage>
        <taxon>Bacteria</taxon>
        <taxon>Bacillati</taxon>
        <taxon>Bacillota</taxon>
        <taxon>Bacilli</taxon>
        <taxon>Bacillales</taxon>
        <taxon>Caryophanaceae</taxon>
        <taxon>Viridibacillus</taxon>
    </lineage>
</organism>
<dbReference type="Gene3D" id="3.40.50.850">
    <property type="entry name" value="Isochorismatase-like"/>
    <property type="match status" value="1"/>
</dbReference>